<name>A0AAU9QAJ8_9VIBR</name>
<accession>A0AAU9QAJ8</accession>
<gene>
    <name evidence="1" type="ORF">THF1D04_50374</name>
</gene>
<evidence type="ECO:0000313" key="1">
    <source>
        <dbReference type="EMBL" id="CAH1538816.1"/>
    </source>
</evidence>
<reference evidence="1" key="1">
    <citation type="submission" date="2022-01" db="EMBL/GenBank/DDBJ databases">
        <authorList>
            <person name="Lagorce A."/>
        </authorList>
    </citation>
    <scope>NUCLEOTIDE SEQUENCE</scope>
    <source>
        <strain evidence="1">Th15_F1_D04</strain>
    </source>
</reference>
<organism evidence="1 2">
    <name type="scientific">Vibrio owensii</name>
    <dbReference type="NCBI Taxonomy" id="696485"/>
    <lineage>
        <taxon>Bacteria</taxon>
        <taxon>Pseudomonadati</taxon>
        <taxon>Pseudomonadota</taxon>
        <taxon>Gammaproteobacteria</taxon>
        <taxon>Vibrionales</taxon>
        <taxon>Vibrionaceae</taxon>
        <taxon>Vibrio</taxon>
    </lineage>
</organism>
<comment type="caution">
    <text evidence="1">The sequence shown here is derived from an EMBL/GenBank/DDBJ whole genome shotgun (WGS) entry which is preliminary data.</text>
</comment>
<protein>
    <submittedName>
        <fullName evidence="1">Uncharacterized protein</fullName>
    </submittedName>
</protein>
<dbReference type="Proteomes" id="UP001295420">
    <property type="component" value="Unassembled WGS sequence"/>
</dbReference>
<evidence type="ECO:0000313" key="2">
    <source>
        <dbReference type="Proteomes" id="UP001295420"/>
    </source>
</evidence>
<dbReference type="EMBL" id="CAKMTQ010000045">
    <property type="protein sequence ID" value="CAH1538816.1"/>
    <property type="molecule type" value="Genomic_DNA"/>
</dbReference>
<sequence length="62" mass="7091">MKGLHSCIKLRRTNKFHQLRQDLSKLRVLAEAAIVPTAVVGNQAIHNIEFILKQKIKSLSER</sequence>
<dbReference type="AlphaFoldDB" id="A0AAU9QAJ8"/>
<proteinExistence type="predicted"/>